<dbReference type="Pfam" id="PF01740">
    <property type="entry name" value="STAS"/>
    <property type="match status" value="1"/>
</dbReference>
<dbReference type="InterPro" id="IPR036513">
    <property type="entry name" value="STAS_dom_sf"/>
</dbReference>
<dbReference type="Proteomes" id="UP000467236">
    <property type="component" value="Chromosome"/>
</dbReference>
<accession>A0A7I7MK21</accession>
<reference evidence="4 5" key="1">
    <citation type="journal article" date="2019" name="Emerg. Microbes Infect.">
        <title>Comprehensive subspecies identification of 175 nontuberculous mycobacteria species based on 7547 genomic profiles.</title>
        <authorList>
            <person name="Matsumoto Y."/>
            <person name="Kinjo T."/>
            <person name="Motooka D."/>
            <person name="Nabeya D."/>
            <person name="Jung N."/>
            <person name="Uechi K."/>
            <person name="Horii T."/>
            <person name="Iida T."/>
            <person name="Fujita J."/>
            <person name="Nakamura S."/>
        </authorList>
    </citation>
    <scope>NUCLEOTIDE SEQUENCE [LARGE SCALE GENOMIC DNA]</scope>
    <source>
        <strain evidence="4 5">JCM 14233</strain>
    </source>
</reference>
<dbReference type="KEGG" id="mshj:MSHI_05800"/>
<feature type="domain" description="STAS" evidence="3">
    <location>
        <begin position="17"/>
        <end position="128"/>
    </location>
</feature>
<organism evidence="4 5">
    <name type="scientific">Mycobacterium shinjukuense</name>
    <dbReference type="NCBI Taxonomy" id="398694"/>
    <lineage>
        <taxon>Bacteria</taxon>
        <taxon>Bacillati</taxon>
        <taxon>Actinomycetota</taxon>
        <taxon>Actinomycetes</taxon>
        <taxon>Mycobacteriales</taxon>
        <taxon>Mycobacteriaceae</taxon>
        <taxon>Mycobacterium</taxon>
    </lineage>
</organism>
<protein>
    <recommendedName>
        <fullName evidence="2">Anti-sigma factor antagonist</fullName>
    </recommendedName>
</protein>
<dbReference type="OrthoDB" id="3700428at2"/>
<evidence type="ECO:0000313" key="5">
    <source>
        <dbReference type="Proteomes" id="UP000467236"/>
    </source>
</evidence>
<dbReference type="PANTHER" id="PTHR33495">
    <property type="entry name" value="ANTI-SIGMA FACTOR ANTAGONIST TM_1081-RELATED-RELATED"/>
    <property type="match status" value="1"/>
</dbReference>
<dbReference type="NCBIfam" id="TIGR00377">
    <property type="entry name" value="ant_ant_sig"/>
    <property type="match status" value="1"/>
</dbReference>
<evidence type="ECO:0000256" key="1">
    <source>
        <dbReference type="ARBA" id="ARBA00009013"/>
    </source>
</evidence>
<gene>
    <name evidence="4" type="ORF">MSHI_05800</name>
</gene>
<dbReference type="Gene3D" id="3.30.750.24">
    <property type="entry name" value="STAS domain"/>
    <property type="match status" value="1"/>
</dbReference>
<dbReference type="RefSeq" id="WP_083050688.1">
    <property type="nucleotide sequence ID" value="NZ_AP022575.1"/>
</dbReference>
<comment type="similarity">
    <text evidence="1 2">Belongs to the anti-sigma-factor antagonist family.</text>
</comment>
<dbReference type="EMBL" id="AP022575">
    <property type="protein sequence ID" value="BBX72674.1"/>
    <property type="molecule type" value="Genomic_DNA"/>
</dbReference>
<dbReference type="InterPro" id="IPR003658">
    <property type="entry name" value="Anti-sigma_ant"/>
</dbReference>
<evidence type="ECO:0000256" key="2">
    <source>
        <dbReference type="RuleBase" id="RU003749"/>
    </source>
</evidence>
<sequence length="128" mass="13488">MLSTRLTAELGEPRSTLRAITQRNGSAVVIRAGGELDASNVRTWHHLVTEAAAVATAPGPFVVDLTAVDFIGCCAFAVLAEEAQRCRRRGIELRLVSLEPGLTRIVDACGLGGQLPVYPTTECALSAA</sequence>
<dbReference type="SUPFAM" id="SSF52091">
    <property type="entry name" value="SpoIIaa-like"/>
    <property type="match status" value="1"/>
</dbReference>
<dbReference type="InterPro" id="IPR002645">
    <property type="entry name" value="STAS_dom"/>
</dbReference>
<keyword evidence="5" id="KW-1185">Reference proteome</keyword>
<dbReference type="PROSITE" id="PS50801">
    <property type="entry name" value="STAS"/>
    <property type="match status" value="1"/>
</dbReference>
<name>A0A7I7MK21_9MYCO</name>
<dbReference type="AlphaFoldDB" id="A0A7I7MK21"/>
<dbReference type="CDD" id="cd07043">
    <property type="entry name" value="STAS_anti-anti-sigma_factors"/>
    <property type="match status" value="1"/>
</dbReference>
<evidence type="ECO:0000313" key="4">
    <source>
        <dbReference type="EMBL" id="BBX72674.1"/>
    </source>
</evidence>
<dbReference type="GO" id="GO:0043856">
    <property type="term" value="F:anti-sigma factor antagonist activity"/>
    <property type="evidence" value="ECO:0007669"/>
    <property type="project" value="InterPro"/>
</dbReference>
<evidence type="ECO:0000259" key="3">
    <source>
        <dbReference type="PROSITE" id="PS50801"/>
    </source>
</evidence>
<proteinExistence type="inferred from homology"/>
<dbReference type="PANTHER" id="PTHR33495:SF2">
    <property type="entry name" value="ANTI-SIGMA FACTOR ANTAGONIST TM_1081-RELATED"/>
    <property type="match status" value="1"/>
</dbReference>